<organism evidence="2 3">
    <name type="scientific">Flavobacterium saliperosum</name>
    <dbReference type="NCBI Taxonomy" id="329186"/>
    <lineage>
        <taxon>Bacteria</taxon>
        <taxon>Pseudomonadati</taxon>
        <taxon>Bacteroidota</taxon>
        <taxon>Flavobacteriia</taxon>
        <taxon>Flavobacteriales</taxon>
        <taxon>Flavobacteriaceae</taxon>
        <taxon>Flavobacterium</taxon>
    </lineage>
</organism>
<evidence type="ECO:0000256" key="1">
    <source>
        <dbReference type="SAM" id="Phobius"/>
    </source>
</evidence>
<keyword evidence="1" id="KW-1133">Transmembrane helix</keyword>
<keyword evidence="1" id="KW-0472">Membrane</keyword>
<proteinExistence type="predicted"/>
<evidence type="ECO:0008006" key="4">
    <source>
        <dbReference type="Google" id="ProtNLM"/>
    </source>
</evidence>
<feature type="transmembrane region" description="Helical" evidence="1">
    <location>
        <begin position="12"/>
        <end position="31"/>
    </location>
</feature>
<dbReference type="Proteomes" id="UP000182124">
    <property type="component" value="Unassembled WGS sequence"/>
</dbReference>
<evidence type="ECO:0000313" key="2">
    <source>
        <dbReference type="EMBL" id="SCX06509.1"/>
    </source>
</evidence>
<sequence length="253" mass="29522">MKIKLSKKQKLFLINVFIICSIISLILILSLKYVLPNKSSQDIATTIGGILGTFFSFFGSVLVYLALKAQIVANEIVQKQIKNQEETDYFRNKINLVNERINILKEEVNNFIYMYRDKEEKNGSRDIEYKGSQAIFILLSKNVNTFYGRLKRDSFELEPKFTELYKLLQFYQNTIDMIENEKFDNDSNIDNQIKLNFYSSLQYFFSAKIKWNFKSMENKKSKHSDGCPDSCGQNHGLPEELFDLVDKINSKLS</sequence>
<reference evidence="2 3" key="1">
    <citation type="submission" date="2016-10" db="EMBL/GenBank/DDBJ databases">
        <authorList>
            <person name="de Groot N.N."/>
        </authorList>
    </citation>
    <scope>NUCLEOTIDE SEQUENCE [LARGE SCALE GENOMIC DNA]</scope>
    <source>
        <strain evidence="2 3">CGMCC 1.3801</strain>
    </source>
</reference>
<protein>
    <recommendedName>
        <fullName evidence="4">Phage abortive infection protein</fullName>
    </recommendedName>
</protein>
<dbReference type="EMBL" id="FMTY01000002">
    <property type="protein sequence ID" value="SCX06509.1"/>
    <property type="molecule type" value="Genomic_DNA"/>
</dbReference>
<dbReference type="STRING" id="329186.SAMN02927925_01013"/>
<dbReference type="RefSeq" id="WP_023576593.1">
    <property type="nucleotide sequence ID" value="NZ_CBCSBQ010000037.1"/>
</dbReference>
<gene>
    <name evidence="2" type="ORF">SAMN02927925_01013</name>
</gene>
<dbReference type="AlphaFoldDB" id="A0A1G4VGL8"/>
<evidence type="ECO:0000313" key="3">
    <source>
        <dbReference type="Proteomes" id="UP000182124"/>
    </source>
</evidence>
<accession>A0A1G4VGL8</accession>
<feature type="transmembrane region" description="Helical" evidence="1">
    <location>
        <begin position="43"/>
        <end position="67"/>
    </location>
</feature>
<keyword evidence="1" id="KW-0812">Transmembrane</keyword>
<name>A0A1G4VGL8_9FLAO</name>